<dbReference type="AlphaFoldDB" id="A0A9X1FM84"/>
<feature type="chain" id="PRO_5040903821" evidence="2">
    <location>
        <begin position="23"/>
        <end position="415"/>
    </location>
</feature>
<dbReference type="PANTHER" id="PTHR21666">
    <property type="entry name" value="PEPTIDASE-RELATED"/>
    <property type="match status" value="1"/>
</dbReference>
<evidence type="ECO:0000256" key="1">
    <source>
        <dbReference type="SAM" id="MobiDB-lite"/>
    </source>
</evidence>
<name>A0A9X1FM84_9FLAO</name>
<protein>
    <submittedName>
        <fullName evidence="4">Peptidoglycan DD-metalloendopeptidase family protein</fullName>
    </submittedName>
</protein>
<dbReference type="Pfam" id="PF01551">
    <property type="entry name" value="Peptidase_M23"/>
    <property type="match status" value="1"/>
</dbReference>
<dbReference type="PANTHER" id="PTHR21666:SF289">
    <property type="entry name" value="L-ALA--D-GLU ENDOPEPTIDASE"/>
    <property type="match status" value="1"/>
</dbReference>
<dbReference type="InterPro" id="IPR050570">
    <property type="entry name" value="Cell_wall_metabolism_enzyme"/>
</dbReference>
<keyword evidence="5" id="KW-1185">Reference proteome</keyword>
<evidence type="ECO:0000256" key="2">
    <source>
        <dbReference type="SAM" id="SignalP"/>
    </source>
</evidence>
<evidence type="ECO:0000259" key="3">
    <source>
        <dbReference type="Pfam" id="PF01551"/>
    </source>
</evidence>
<keyword evidence="2" id="KW-0732">Signal</keyword>
<dbReference type="RefSeq" id="WP_219051440.1">
    <property type="nucleotide sequence ID" value="NZ_JAHWDP010000001.1"/>
</dbReference>
<accession>A0A9X1FM84</accession>
<reference evidence="4" key="1">
    <citation type="submission" date="2021-07" db="EMBL/GenBank/DDBJ databases">
        <title>Aureisphaera sp. CAU 1614 isolated from sea sediment.</title>
        <authorList>
            <person name="Kim W."/>
        </authorList>
    </citation>
    <scope>NUCLEOTIDE SEQUENCE</scope>
    <source>
        <strain evidence="4">CAU 1614</strain>
    </source>
</reference>
<comment type="caution">
    <text evidence="4">The sequence shown here is derived from an EMBL/GenBank/DDBJ whole genome shotgun (WGS) entry which is preliminary data.</text>
</comment>
<feature type="region of interest" description="Disordered" evidence="1">
    <location>
        <begin position="247"/>
        <end position="266"/>
    </location>
</feature>
<organism evidence="4 5">
    <name type="scientific">Halomarinibacterium sedimenti</name>
    <dbReference type="NCBI Taxonomy" id="2857106"/>
    <lineage>
        <taxon>Bacteria</taxon>
        <taxon>Pseudomonadati</taxon>
        <taxon>Bacteroidota</taxon>
        <taxon>Flavobacteriia</taxon>
        <taxon>Flavobacteriales</taxon>
        <taxon>Flavobacteriaceae</taxon>
        <taxon>Halomarinibacterium</taxon>
    </lineage>
</organism>
<proteinExistence type="predicted"/>
<evidence type="ECO:0000313" key="5">
    <source>
        <dbReference type="Proteomes" id="UP001138686"/>
    </source>
</evidence>
<gene>
    <name evidence="4" type="ORF">KXJ69_03795</name>
</gene>
<sequence length="415" mass="47418">MRKKGFFLFGLLLFFIAAPSFSQSKKQKELEEKRQALLEEIQKINSLLFKTKGEKKSVLAEVEDLDQRISTRETLIRVTNEQANLLTREINTNLNSIDQLKTELKVLKTDYAGMISKSYKSKSQQSRIMFLLSSENFLQAYKRMQYMKQYTKFRKKQGEEIKVKTGELQKLNEDLIRQKKDKEKLIAQNKIEKAKLDEEKKNQQALVATLKKEEGKFASQIRDKQKEADRLEREIDALIKAAIAEANKKASAGNTTSTTTTTSSATTFTLTPEAKLLAKDFKNNKGKLIWPVEKGKVITPFGRRQHPQFPNVMQDHNGVEIITESNATARAVFNGEVMQVQQLKGANKAVYIRHGDYITIYNNLATVAVKKGDKVSTKQVIGTVFTHPTTGKAILKFFVYQNTNKMNPADWIYKM</sequence>
<dbReference type="InterPro" id="IPR016047">
    <property type="entry name" value="M23ase_b-sheet_dom"/>
</dbReference>
<evidence type="ECO:0000313" key="4">
    <source>
        <dbReference type="EMBL" id="MBW2937213.1"/>
    </source>
</evidence>
<feature type="signal peptide" evidence="2">
    <location>
        <begin position="1"/>
        <end position="22"/>
    </location>
</feature>
<dbReference type="GO" id="GO:0004222">
    <property type="term" value="F:metalloendopeptidase activity"/>
    <property type="evidence" value="ECO:0007669"/>
    <property type="project" value="TreeGrafter"/>
</dbReference>
<dbReference type="Proteomes" id="UP001138686">
    <property type="component" value="Unassembled WGS sequence"/>
</dbReference>
<dbReference type="CDD" id="cd12797">
    <property type="entry name" value="M23_peptidase"/>
    <property type="match status" value="1"/>
</dbReference>
<feature type="domain" description="M23ase beta-sheet core" evidence="3">
    <location>
        <begin position="315"/>
        <end position="408"/>
    </location>
</feature>
<dbReference type="EMBL" id="JAHWDP010000001">
    <property type="protein sequence ID" value="MBW2937213.1"/>
    <property type="molecule type" value="Genomic_DNA"/>
</dbReference>